<dbReference type="PANTHER" id="PTHR45782:SF4">
    <property type="entry name" value="MITOCHONDRIAL RIBOSOME-ASSOCIATED GTPASE 1"/>
    <property type="match status" value="1"/>
</dbReference>
<evidence type="ECO:0000256" key="4">
    <source>
        <dbReference type="ARBA" id="ARBA00022741"/>
    </source>
</evidence>
<evidence type="ECO:0000313" key="11">
    <source>
        <dbReference type="EMBL" id="MBB5336496.1"/>
    </source>
</evidence>
<dbReference type="PANTHER" id="PTHR45782">
    <property type="entry name" value="MITOCHONDRIAL RIBOSOME-ASSOCIATED GTPASE 1"/>
    <property type="match status" value="1"/>
</dbReference>
<keyword evidence="12" id="KW-1185">Reference proteome</keyword>
<comment type="function">
    <text evidence="8">Required for a late step of 50S ribosomal subunit assembly. Has GTPase activity.</text>
</comment>
<accession>A0A840UHA1</accession>
<keyword evidence="7 8" id="KW-0342">GTP-binding</keyword>
<dbReference type="NCBIfam" id="TIGR03596">
    <property type="entry name" value="GTPase_YlqF"/>
    <property type="match status" value="1"/>
</dbReference>
<dbReference type="GO" id="GO:0005737">
    <property type="term" value="C:cytoplasm"/>
    <property type="evidence" value="ECO:0007669"/>
    <property type="project" value="UniProtKB-SubCell"/>
</dbReference>
<feature type="binding site" evidence="9">
    <location>
        <position position="185"/>
    </location>
    <ligand>
        <name>GTP</name>
        <dbReference type="ChEBI" id="CHEBI:37565"/>
    </ligand>
</feature>
<sequence length="293" mass="32701">MNEQNTTNVDIPLVQWFPGHMTKARRLIEENLKLVDIVVELLDSRIPLSSSNPIITSLVGNKPHIIVLNKADLSDPVITHEWLEFYKRMGKTAIAIDSVKGKNLKELTQAIGQLTQKQTGKFAAHGAKPRNARAMIVGIPNVGKSSLINRLSNTIAAKTENRPGVTRAKQWIRISKNIDLLDMPGLLWPKFDDPTVGLRLAFSGAINDDIFDKEQVARLLLAYLQEHYPSALLNRFKLEELPEDTNELFELIGKKRGCLVKGGHIDEEKVVTIIFTDFRSGKLGRISLEAPSA</sequence>
<feature type="domain" description="CP-type G" evidence="10">
    <location>
        <begin position="21"/>
        <end position="189"/>
    </location>
</feature>
<evidence type="ECO:0000256" key="3">
    <source>
        <dbReference type="ARBA" id="ARBA00022490"/>
    </source>
</evidence>
<dbReference type="PRINTS" id="PR00326">
    <property type="entry name" value="GTP1OBG"/>
</dbReference>
<comment type="caution">
    <text evidence="11">The sequence shown here is derived from an EMBL/GenBank/DDBJ whole genome shotgun (WGS) entry which is preliminary data.</text>
</comment>
<keyword evidence="4 8" id="KW-0547">Nucleotide-binding</keyword>
<dbReference type="GO" id="GO:0003723">
    <property type="term" value="F:RNA binding"/>
    <property type="evidence" value="ECO:0007669"/>
    <property type="project" value="UniProtKB-KW"/>
</dbReference>
<evidence type="ECO:0000256" key="6">
    <source>
        <dbReference type="ARBA" id="ARBA00022884"/>
    </source>
</evidence>
<dbReference type="Proteomes" id="UP000559117">
    <property type="component" value="Unassembled WGS sequence"/>
</dbReference>
<evidence type="ECO:0000259" key="10">
    <source>
        <dbReference type="PROSITE" id="PS51721"/>
    </source>
</evidence>
<proteinExistence type="inferred from homology"/>
<dbReference type="InterPro" id="IPR006073">
    <property type="entry name" value="GTP-bd"/>
</dbReference>
<dbReference type="AlphaFoldDB" id="A0A840UHA1"/>
<dbReference type="InterPro" id="IPR023179">
    <property type="entry name" value="GTP-bd_ortho_bundle_sf"/>
</dbReference>
<dbReference type="Pfam" id="PF01926">
    <property type="entry name" value="MMR_HSR1"/>
    <property type="match status" value="1"/>
</dbReference>
<evidence type="ECO:0000256" key="2">
    <source>
        <dbReference type="ARBA" id="ARBA00014898"/>
    </source>
</evidence>
<evidence type="ECO:0000313" key="12">
    <source>
        <dbReference type="Proteomes" id="UP000559117"/>
    </source>
</evidence>
<keyword evidence="5" id="KW-0378">Hydrolase</keyword>
<keyword evidence="6" id="KW-0694">RNA-binding</keyword>
<dbReference type="PROSITE" id="PS51721">
    <property type="entry name" value="G_CP"/>
    <property type="match status" value="1"/>
</dbReference>
<dbReference type="SUPFAM" id="SSF52540">
    <property type="entry name" value="P-loop containing nucleoside triphosphate hydrolases"/>
    <property type="match status" value="1"/>
</dbReference>
<dbReference type="Gene3D" id="1.10.1580.10">
    <property type="match status" value="1"/>
</dbReference>
<dbReference type="GO" id="GO:0005525">
    <property type="term" value="F:GTP binding"/>
    <property type="evidence" value="ECO:0007669"/>
    <property type="project" value="UniProtKB-KW"/>
</dbReference>
<dbReference type="GO" id="GO:0006412">
    <property type="term" value="P:translation"/>
    <property type="evidence" value="ECO:0007669"/>
    <property type="project" value="TreeGrafter"/>
</dbReference>
<dbReference type="InterPro" id="IPR030378">
    <property type="entry name" value="G_CP_dom"/>
</dbReference>
<evidence type="ECO:0000256" key="8">
    <source>
        <dbReference type="PIRNR" id="PIRNR006230"/>
    </source>
</evidence>
<evidence type="ECO:0000256" key="7">
    <source>
        <dbReference type="ARBA" id="ARBA00023134"/>
    </source>
</evidence>
<name>A0A840UHA1_9FIRM</name>
<dbReference type="PIRSF" id="PIRSF006230">
    <property type="entry name" value="MG442"/>
    <property type="match status" value="1"/>
</dbReference>
<comment type="subcellular location">
    <subcellularLocation>
        <location evidence="1 8">Cytoplasm</location>
    </subcellularLocation>
</comment>
<dbReference type="InterPro" id="IPR019991">
    <property type="entry name" value="GTP-bd_ribosome_bgen"/>
</dbReference>
<feature type="binding site" evidence="9">
    <location>
        <begin position="141"/>
        <end position="146"/>
    </location>
    <ligand>
        <name>GTP</name>
        <dbReference type="ChEBI" id="CHEBI:37565"/>
    </ligand>
</feature>
<organism evidence="11 12">
    <name type="scientific">Pectinatus brassicae</name>
    <dbReference type="NCBI Taxonomy" id="862415"/>
    <lineage>
        <taxon>Bacteria</taxon>
        <taxon>Bacillati</taxon>
        <taxon>Bacillota</taxon>
        <taxon>Negativicutes</taxon>
        <taxon>Selenomonadales</taxon>
        <taxon>Selenomonadaceae</taxon>
        <taxon>Pectinatus</taxon>
    </lineage>
</organism>
<evidence type="ECO:0000256" key="9">
    <source>
        <dbReference type="PIRSR" id="PIRSR006230-1"/>
    </source>
</evidence>
<comment type="similarity">
    <text evidence="8">Belongs to the TRAFAC class YlqF/YawG GTPase family. MTG1 subfamily.</text>
</comment>
<dbReference type="EMBL" id="JACHFH010000018">
    <property type="protein sequence ID" value="MBB5336496.1"/>
    <property type="molecule type" value="Genomic_DNA"/>
</dbReference>
<protein>
    <recommendedName>
        <fullName evidence="2 8">Ribosome biogenesis GTPase A</fullName>
    </recommendedName>
</protein>
<dbReference type="Gene3D" id="3.40.50.300">
    <property type="entry name" value="P-loop containing nucleotide triphosphate hydrolases"/>
    <property type="match status" value="1"/>
</dbReference>
<dbReference type="GO" id="GO:0003924">
    <property type="term" value="F:GTPase activity"/>
    <property type="evidence" value="ECO:0007669"/>
    <property type="project" value="TreeGrafter"/>
</dbReference>
<gene>
    <name evidence="11" type="ORF">HNR32_001645</name>
</gene>
<dbReference type="FunFam" id="3.40.50.300:FF:000590">
    <property type="entry name" value="Ribosome biogenesis GTPase A"/>
    <property type="match status" value="1"/>
</dbReference>
<dbReference type="InterPro" id="IPR016478">
    <property type="entry name" value="GTPase_MTG1"/>
</dbReference>
<evidence type="ECO:0000256" key="5">
    <source>
        <dbReference type="ARBA" id="ARBA00022801"/>
    </source>
</evidence>
<dbReference type="InterPro" id="IPR027417">
    <property type="entry name" value="P-loop_NTPase"/>
</dbReference>
<dbReference type="CDD" id="cd01856">
    <property type="entry name" value="YlqF"/>
    <property type="match status" value="1"/>
</dbReference>
<dbReference type="FunFam" id="1.10.1580.10:FF:000003">
    <property type="entry name" value="Ribosome biogenesis GTPase A"/>
    <property type="match status" value="1"/>
</dbReference>
<dbReference type="RefSeq" id="WP_183861479.1">
    <property type="nucleotide sequence ID" value="NZ_JACHFH010000018.1"/>
</dbReference>
<evidence type="ECO:0000256" key="1">
    <source>
        <dbReference type="ARBA" id="ARBA00004496"/>
    </source>
</evidence>
<keyword evidence="3 8" id="KW-0963">Cytoplasm</keyword>
<feature type="binding site" evidence="9">
    <location>
        <begin position="69"/>
        <end position="72"/>
    </location>
    <ligand>
        <name>GTP</name>
        <dbReference type="ChEBI" id="CHEBI:37565"/>
    </ligand>
</feature>
<reference evidence="11 12" key="1">
    <citation type="submission" date="2020-08" db="EMBL/GenBank/DDBJ databases">
        <title>Genomic Encyclopedia of Type Strains, Phase IV (KMG-IV): sequencing the most valuable type-strain genomes for metagenomic binning, comparative biology and taxonomic classification.</title>
        <authorList>
            <person name="Goeker M."/>
        </authorList>
    </citation>
    <scope>NUCLEOTIDE SEQUENCE [LARGE SCALE GENOMIC DNA]</scope>
    <source>
        <strain evidence="11 12">DSM 24661</strain>
    </source>
</reference>